<dbReference type="HAMAP" id="MF_00259">
    <property type="entry name" value="GcvT"/>
    <property type="match status" value="1"/>
</dbReference>
<comment type="subunit">
    <text evidence="7">The glycine cleavage system is composed of four proteins: P, T, L and H.</text>
</comment>
<feature type="binding site" evidence="8">
    <location>
        <position position="202"/>
    </location>
    <ligand>
        <name>substrate</name>
    </ligand>
</feature>
<dbReference type="InterPro" id="IPR022903">
    <property type="entry name" value="GcvT_bac"/>
</dbReference>
<dbReference type="InterPro" id="IPR028896">
    <property type="entry name" value="GcvT/YgfZ/DmdA"/>
</dbReference>
<dbReference type="FunFam" id="2.40.30.110:FF:000003">
    <property type="entry name" value="Aminomethyltransferase"/>
    <property type="match status" value="1"/>
</dbReference>
<evidence type="ECO:0000313" key="12">
    <source>
        <dbReference type="Proteomes" id="UP001165306"/>
    </source>
</evidence>
<name>A0AA42BBP7_9BACT</name>
<dbReference type="InterPro" id="IPR027266">
    <property type="entry name" value="TrmE/GcvT-like"/>
</dbReference>
<protein>
    <recommendedName>
        <fullName evidence="2 7">Aminomethyltransferase</fullName>
        <ecNumber evidence="2 7">2.1.2.10</ecNumber>
    </recommendedName>
    <alternativeName>
        <fullName evidence="5 7">Glycine cleavage system T protein</fullName>
    </alternativeName>
</protein>
<reference evidence="11" key="1">
    <citation type="submission" date="2022-06" db="EMBL/GenBank/DDBJ databases">
        <title>CFH 74404 Thermomicrobiaceae sp.</title>
        <authorList>
            <person name="Ming H."/>
            <person name="Li W.-J."/>
            <person name="Zhao Z."/>
        </authorList>
    </citation>
    <scope>NUCLEOTIDE SEQUENCE</scope>
    <source>
        <strain evidence="11">CFH 74404</strain>
    </source>
</reference>
<dbReference type="NCBIfam" id="NF001567">
    <property type="entry name" value="PRK00389.1"/>
    <property type="match status" value="1"/>
</dbReference>
<dbReference type="AlphaFoldDB" id="A0AA42BBP7"/>
<keyword evidence="3 7" id="KW-0032">Aminotransferase</keyword>
<accession>A0AA42BBP7</accession>
<keyword evidence="4 7" id="KW-0808">Transferase</keyword>
<gene>
    <name evidence="7 11" type="primary">gcvT</name>
    <name evidence="11" type="ORF">NET02_12965</name>
</gene>
<comment type="function">
    <text evidence="7">The glycine cleavage system catalyzes the degradation of glycine.</text>
</comment>
<dbReference type="Gene3D" id="3.30.1360.120">
    <property type="entry name" value="Probable tRNA modification gtpase trme, domain 1"/>
    <property type="match status" value="1"/>
</dbReference>
<dbReference type="PANTHER" id="PTHR43757">
    <property type="entry name" value="AMINOMETHYLTRANSFERASE"/>
    <property type="match status" value="1"/>
</dbReference>
<dbReference type="GO" id="GO:0004047">
    <property type="term" value="F:aminomethyltransferase activity"/>
    <property type="evidence" value="ECO:0007669"/>
    <property type="project" value="UniProtKB-UniRule"/>
</dbReference>
<evidence type="ECO:0000313" key="11">
    <source>
        <dbReference type="EMBL" id="MCM8750059.1"/>
    </source>
</evidence>
<dbReference type="EMBL" id="JAMSLR010000010">
    <property type="protein sequence ID" value="MCM8750059.1"/>
    <property type="molecule type" value="Genomic_DNA"/>
</dbReference>
<dbReference type="Pfam" id="PF01571">
    <property type="entry name" value="GCV_T"/>
    <property type="match status" value="1"/>
</dbReference>
<dbReference type="Proteomes" id="UP001165306">
    <property type="component" value="Unassembled WGS sequence"/>
</dbReference>
<proteinExistence type="inferred from homology"/>
<evidence type="ECO:0000256" key="4">
    <source>
        <dbReference type="ARBA" id="ARBA00022679"/>
    </source>
</evidence>
<dbReference type="FunFam" id="4.10.1250.10:FF:000001">
    <property type="entry name" value="Aminomethyltransferase"/>
    <property type="match status" value="1"/>
</dbReference>
<dbReference type="PIRSF" id="PIRSF006487">
    <property type="entry name" value="GcvT"/>
    <property type="match status" value="1"/>
</dbReference>
<feature type="domain" description="GCVT N-terminal" evidence="9">
    <location>
        <begin position="10"/>
        <end position="269"/>
    </location>
</feature>
<dbReference type="FunFam" id="3.30.70.1400:FF:000001">
    <property type="entry name" value="Aminomethyltransferase"/>
    <property type="match status" value="1"/>
</dbReference>
<keyword evidence="12" id="KW-1185">Reference proteome</keyword>
<dbReference type="InterPro" id="IPR029043">
    <property type="entry name" value="GcvT/YgfZ_C"/>
</dbReference>
<evidence type="ECO:0000256" key="1">
    <source>
        <dbReference type="ARBA" id="ARBA00008609"/>
    </source>
</evidence>
<comment type="caution">
    <text evidence="11">The sequence shown here is derived from an EMBL/GenBank/DDBJ whole genome shotgun (WGS) entry which is preliminary data.</text>
</comment>
<dbReference type="Pfam" id="PF08669">
    <property type="entry name" value="GCV_T_C"/>
    <property type="match status" value="1"/>
</dbReference>
<dbReference type="GO" id="GO:0008483">
    <property type="term" value="F:transaminase activity"/>
    <property type="evidence" value="ECO:0007669"/>
    <property type="project" value="UniProtKB-KW"/>
</dbReference>
<evidence type="ECO:0000256" key="2">
    <source>
        <dbReference type="ARBA" id="ARBA00012616"/>
    </source>
</evidence>
<comment type="catalytic activity">
    <reaction evidence="6 7">
        <text>N(6)-[(R)-S(8)-aminomethyldihydrolipoyl]-L-lysyl-[protein] + (6S)-5,6,7,8-tetrahydrofolate = N(6)-[(R)-dihydrolipoyl]-L-lysyl-[protein] + (6R)-5,10-methylene-5,6,7,8-tetrahydrofolate + NH4(+)</text>
        <dbReference type="Rhea" id="RHEA:16945"/>
        <dbReference type="Rhea" id="RHEA-COMP:10475"/>
        <dbReference type="Rhea" id="RHEA-COMP:10492"/>
        <dbReference type="ChEBI" id="CHEBI:15636"/>
        <dbReference type="ChEBI" id="CHEBI:28938"/>
        <dbReference type="ChEBI" id="CHEBI:57453"/>
        <dbReference type="ChEBI" id="CHEBI:83100"/>
        <dbReference type="ChEBI" id="CHEBI:83143"/>
        <dbReference type="EC" id="2.1.2.10"/>
    </reaction>
</comment>
<dbReference type="Gene3D" id="2.40.30.110">
    <property type="entry name" value="Aminomethyltransferase beta-barrel domains"/>
    <property type="match status" value="1"/>
</dbReference>
<evidence type="ECO:0000256" key="3">
    <source>
        <dbReference type="ARBA" id="ARBA00022576"/>
    </source>
</evidence>
<dbReference type="SUPFAM" id="SSF103025">
    <property type="entry name" value="Folate-binding domain"/>
    <property type="match status" value="1"/>
</dbReference>
<evidence type="ECO:0000256" key="7">
    <source>
        <dbReference type="HAMAP-Rule" id="MF_00259"/>
    </source>
</evidence>
<evidence type="ECO:0000256" key="5">
    <source>
        <dbReference type="ARBA" id="ARBA00031395"/>
    </source>
</evidence>
<dbReference type="RefSeq" id="WP_284057846.1">
    <property type="nucleotide sequence ID" value="NZ_JAMSLR010000010.1"/>
</dbReference>
<evidence type="ECO:0000259" key="9">
    <source>
        <dbReference type="Pfam" id="PF01571"/>
    </source>
</evidence>
<evidence type="ECO:0000259" key="10">
    <source>
        <dbReference type="Pfam" id="PF08669"/>
    </source>
</evidence>
<organism evidence="11 12">
    <name type="scientific">Thermalbibacter longus</name>
    <dbReference type="NCBI Taxonomy" id="2951981"/>
    <lineage>
        <taxon>Bacteria</taxon>
        <taxon>Pseudomonadati</taxon>
        <taxon>Thermomicrobiota</taxon>
        <taxon>Thermomicrobia</taxon>
        <taxon>Thermomicrobiales</taxon>
        <taxon>Thermomicrobiaceae</taxon>
        <taxon>Thermalbibacter</taxon>
    </lineage>
</organism>
<dbReference type="Gene3D" id="4.10.1250.10">
    <property type="entry name" value="Aminomethyltransferase fragment"/>
    <property type="match status" value="1"/>
</dbReference>
<dbReference type="PANTHER" id="PTHR43757:SF2">
    <property type="entry name" value="AMINOMETHYLTRANSFERASE, MITOCHONDRIAL"/>
    <property type="match status" value="1"/>
</dbReference>
<dbReference type="GO" id="GO:0005960">
    <property type="term" value="C:glycine cleavage complex"/>
    <property type="evidence" value="ECO:0007669"/>
    <property type="project" value="InterPro"/>
</dbReference>
<feature type="domain" description="Aminomethyltransferase C-terminal" evidence="10">
    <location>
        <begin position="288"/>
        <end position="367"/>
    </location>
</feature>
<dbReference type="InterPro" id="IPR006222">
    <property type="entry name" value="GCVT_N"/>
</dbReference>
<dbReference type="GO" id="GO:0019464">
    <property type="term" value="P:glycine decarboxylation via glycine cleavage system"/>
    <property type="evidence" value="ECO:0007669"/>
    <property type="project" value="UniProtKB-UniRule"/>
</dbReference>
<evidence type="ECO:0000256" key="6">
    <source>
        <dbReference type="ARBA" id="ARBA00047665"/>
    </source>
</evidence>
<dbReference type="Gene3D" id="3.30.70.1400">
    <property type="entry name" value="Aminomethyltransferase beta-barrel domains"/>
    <property type="match status" value="1"/>
</dbReference>
<dbReference type="NCBIfam" id="TIGR00528">
    <property type="entry name" value="gcvT"/>
    <property type="match status" value="1"/>
</dbReference>
<dbReference type="EC" id="2.1.2.10" evidence="2 7"/>
<evidence type="ECO:0000256" key="8">
    <source>
        <dbReference type="PIRSR" id="PIRSR006487-1"/>
    </source>
</evidence>
<sequence length="370" mass="40867">MTELKRTPLAERHQQLGARMIEFAGWYMPVQYKGIIVEHQTVRTIAGLFDLGHMGQVEVGGPDALEFLQYVSPNDVARLRPGEAQYSMLLYPNGGVVDDILIYNRPAGDGYFVVVNAANTEKDVAWLNEQRTQRSDLKVDVIDVSDRTGMLAIQGPQAEAILQRLTRADLSEVEYFHAIETDVAGVPAMVARTGYTGEDGFELYFPIEHAVALWDRLLEAGTPDGMLPIGLGARDTLRLEACLPLYGNELSAEITPLEAGLSWVVKFDKGDFIGREALLRQRSEGIPRKLVGFKMVERGGVPRSHCEVQVDGKTVGFVTSGTSSPTLRENIGLALVAREYAGVGRPLDIVIRGRPVRAEQVKTPFYKRAR</sequence>
<comment type="similarity">
    <text evidence="1 7">Belongs to the GcvT family.</text>
</comment>
<dbReference type="InterPro" id="IPR013977">
    <property type="entry name" value="GcvT_C"/>
</dbReference>
<dbReference type="SUPFAM" id="SSF101790">
    <property type="entry name" value="Aminomethyltransferase beta-barrel domain"/>
    <property type="match status" value="1"/>
</dbReference>
<dbReference type="GO" id="GO:0005829">
    <property type="term" value="C:cytosol"/>
    <property type="evidence" value="ECO:0007669"/>
    <property type="project" value="TreeGrafter"/>
</dbReference>
<dbReference type="InterPro" id="IPR006223">
    <property type="entry name" value="GcvT"/>
</dbReference>